<feature type="chain" id="PRO_5023110654" description="FAS1 domain-containing protein" evidence="2">
    <location>
        <begin position="20"/>
        <end position="195"/>
    </location>
</feature>
<evidence type="ECO:0000313" key="4">
    <source>
        <dbReference type="Proteomes" id="UP000323000"/>
    </source>
</evidence>
<dbReference type="AlphaFoldDB" id="A0A5C7HET9"/>
<feature type="signal peptide" evidence="2">
    <location>
        <begin position="1"/>
        <end position="19"/>
    </location>
</feature>
<comment type="caution">
    <text evidence="3">The sequence shown here is derived from an EMBL/GenBank/DDBJ whole genome shotgun (WGS) entry which is preliminary data.</text>
</comment>
<accession>A0A5C7HET9</accession>
<keyword evidence="4" id="KW-1185">Reference proteome</keyword>
<evidence type="ECO:0000256" key="1">
    <source>
        <dbReference type="SAM" id="MobiDB-lite"/>
    </source>
</evidence>
<keyword evidence="2" id="KW-0732">Signal</keyword>
<dbReference type="InterPro" id="IPR036378">
    <property type="entry name" value="FAS1_dom_sf"/>
</dbReference>
<reference evidence="4" key="1">
    <citation type="journal article" date="2019" name="Gigascience">
        <title>De novo genome assembly of the endangered Acer yangbiense, a plant species with extremely small populations endemic to Yunnan Province, China.</title>
        <authorList>
            <person name="Yang J."/>
            <person name="Wariss H.M."/>
            <person name="Tao L."/>
            <person name="Zhang R."/>
            <person name="Yun Q."/>
            <person name="Hollingsworth P."/>
            <person name="Dao Z."/>
            <person name="Luo G."/>
            <person name="Guo H."/>
            <person name="Ma Y."/>
            <person name="Sun W."/>
        </authorList>
    </citation>
    <scope>NUCLEOTIDE SEQUENCE [LARGE SCALE GENOMIC DNA]</scope>
    <source>
        <strain evidence="4">cv. Malutang</strain>
    </source>
</reference>
<sequence length="195" mass="21347">MAALCFMILVPLFFVVAESQSTNKLNQTELRAAMADMRAKSYHGFVILLKILEKSPNSLPSSDVTFLMPDDDQLSALELNLDHLLNFILIHTIPSPLIFNNMLHFPNGTLVPSSMPGKMISVTNDHGLFFNSARIVSPNVCVNSTIRCHGISSAISFDGLDSNGDAPPDSMDSQKMHAQAKRSPAIHLKRNSPLS</sequence>
<organism evidence="3 4">
    <name type="scientific">Acer yangbiense</name>
    <dbReference type="NCBI Taxonomy" id="1000413"/>
    <lineage>
        <taxon>Eukaryota</taxon>
        <taxon>Viridiplantae</taxon>
        <taxon>Streptophyta</taxon>
        <taxon>Embryophyta</taxon>
        <taxon>Tracheophyta</taxon>
        <taxon>Spermatophyta</taxon>
        <taxon>Magnoliopsida</taxon>
        <taxon>eudicotyledons</taxon>
        <taxon>Gunneridae</taxon>
        <taxon>Pentapetalae</taxon>
        <taxon>rosids</taxon>
        <taxon>malvids</taxon>
        <taxon>Sapindales</taxon>
        <taxon>Sapindaceae</taxon>
        <taxon>Hippocastanoideae</taxon>
        <taxon>Acereae</taxon>
        <taxon>Acer</taxon>
    </lineage>
</organism>
<dbReference type="PANTHER" id="PTHR36069">
    <property type="entry name" value="EXPRESSED PROTEIN-RELATED"/>
    <property type="match status" value="1"/>
</dbReference>
<gene>
    <name evidence="3" type="ORF">EZV62_020760</name>
</gene>
<protein>
    <recommendedName>
        <fullName evidence="5">FAS1 domain-containing protein</fullName>
    </recommendedName>
</protein>
<dbReference type="EMBL" id="VAHF01000009">
    <property type="protein sequence ID" value="TXG55504.1"/>
    <property type="molecule type" value="Genomic_DNA"/>
</dbReference>
<dbReference type="SUPFAM" id="SSF82153">
    <property type="entry name" value="FAS1 domain"/>
    <property type="match status" value="1"/>
</dbReference>
<feature type="region of interest" description="Disordered" evidence="1">
    <location>
        <begin position="162"/>
        <end position="195"/>
    </location>
</feature>
<dbReference type="PANTHER" id="PTHR36069:SF4">
    <property type="entry name" value="FASCICLIN-LIKE ARABINOGALACTAN FAMILY PROTEIN"/>
    <property type="match status" value="1"/>
</dbReference>
<evidence type="ECO:0000256" key="2">
    <source>
        <dbReference type="SAM" id="SignalP"/>
    </source>
</evidence>
<dbReference type="OrthoDB" id="1892623at2759"/>
<dbReference type="Proteomes" id="UP000323000">
    <property type="component" value="Chromosome 9"/>
</dbReference>
<dbReference type="Gene3D" id="2.30.180.10">
    <property type="entry name" value="FAS1 domain"/>
    <property type="match status" value="1"/>
</dbReference>
<proteinExistence type="predicted"/>
<dbReference type="InterPro" id="IPR053339">
    <property type="entry name" value="FAS1_domain_protein"/>
</dbReference>
<name>A0A5C7HET9_9ROSI</name>
<evidence type="ECO:0008006" key="5">
    <source>
        <dbReference type="Google" id="ProtNLM"/>
    </source>
</evidence>
<evidence type="ECO:0000313" key="3">
    <source>
        <dbReference type="EMBL" id="TXG55504.1"/>
    </source>
</evidence>